<accession>A0A9P5SI38</accession>
<evidence type="ECO:0008006" key="3">
    <source>
        <dbReference type="Google" id="ProtNLM"/>
    </source>
</evidence>
<keyword evidence="2" id="KW-1185">Reference proteome</keyword>
<dbReference type="Proteomes" id="UP000696485">
    <property type="component" value="Unassembled WGS sequence"/>
</dbReference>
<protein>
    <recommendedName>
        <fullName evidence="3">DOPA 4,5-dioxygenase</fullName>
    </recommendedName>
</protein>
<name>A0A9P5SI38_9FUNG</name>
<reference evidence="1" key="1">
    <citation type="journal article" date="2020" name="Fungal Divers.">
        <title>Resolving the Mortierellaceae phylogeny through synthesis of multi-gene phylogenetics and phylogenomics.</title>
        <authorList>
            <person name="Vandepol N."/>
            <person name="Liber J."/>
            <person name="Desiro A."/>
            <person name="Na H."/>
            <person name="Kennedy M."/>
            <person name="Barry K."/>
            <person name="Grigoriev I.V."/>
            <person name="Miller A.N."/>
            <person name="O'Donnell K."/>
            <person name="Stajich J.E."/>
            <person name="Bonito G."/>
        </authorList>
    </citation>
    <scope>NUCLEOTIDE SEQUENCE</scope>
    <source>
        <strain evidence="1">NVP1</strain>
    </source>
</reference>
<evidence type="ECO:0000313" key="1">
    <source>
        <dbReference type="EMBL" id="KAF9328052.1"/>
    </source>
</evidence>
<dbReference type="SUPFAM" id="SSF143410">
    <property type="entry name" value="DOPA-like"/>
    <property type="match status" value="1"/>
</dbReference>
<dbReference type="AlphaFoldDB" id="A0A9P5SI38"/>
<evidence type="ECO:0000313" key="2">
    <source>
        <dbReference type="Proteomes" id="UP000696485"/>
    </source>
</evidence>
<dbReference type="InterPro" id="IPR014980">
    <property type="entry name" value="DOPA_dioxygen"/>
</dbReference>
<dbReference type="Gene3D" id="3.30.70.1240">
    <property type="entry name" value="DOPA-like domains"/>
    <property type="match status" value="1"/>
</dbReference>
<sequence>MSSTSTTTTPTTTTQVADIAAPTASLSLTSEPATDSLKSTIAAEVKEYHFHLYFFQNNARSRESAVAIRNKLTELIDQSYVTIVPQDVPGGVHADPIGPHVIGSFEVWCPIESFARTFSWFTLNRGKHSVLVHPLTKEQLLDHSTRAVWMGQSLPLDVEIFKQDVLDHYPLEHPEYELGYSAKDAIVA</sequence>
<dbReference type="PANTHER" id="PTHR36423:SF2">
    <property type="entry name" value="AFR070WP"/>
    <property type="match status" value="1"/>
</dbReference>
<dbReference type="Pfam" id="PF08883">
    <property type="entry name" value="DOPA_dioxygen"/>
    <property type="match status" value="1"/>
</dbReference>
<proteinExistence type="predicted"/>
<organism evidence="1 2">
    <name type="scientific">Podila minutissima</name>
    <dbReference type="NCBI Taxonomy" id="64525"/>
    <lineage>
        <taxon>Eukaryota</taxon>
        <taxon>Fungi</taxon>
        <taxon>Fungi incertae sedis</taxon>
        <taxon>Mucoromycota</taxon>
        <taxon>Mortierellomycotina</taxon>
        <taxon>Mortierellomycetes</taxon>
        <taxon>Mortierellales</taxon>
        <taxon>Mortierellaceae</taxon>
        <taxon>Podila</taxon>
    </lineage>
</organism>
<dbReference type="EMBL" id="JAAAUY010000601">
    <property type="protein sequence ID" value="KAF9328052.1"/>
    <property type="molecule type" value="Genomic_DNA"/>
</dbReference>
<gene>
    <name evidence="1" type="ORF">BG006_008738</name>
</gene>
<dbReference type="PANTHER" id="PTHR36423">
    <property type="entry name" value="AFR070WP"/>
    <property type="match status" value="1"/>
</dbReference>
<comment type="caution">
    <text evidence="1">The sequence shown here is derived from an EMBL/GenBank/DDBJ whole genome shotgun (WGS) entry which is preliminary data.</text>
</comment>
<dbReference type="InterPro" id="IPR023389">
    <property type="entry name" value="DOPA-like_sf"/>
</dbReference>